<proteinExistence type="predicted"/>
<sequence>MSDWVAPMGLSIHQSASPSGDTVYWPERLPPRGGRVCLHGSDGGFSGWNDVSCLLLAANLLAANGFVALAHSYNRPRQSGRAPGIDSALLDGTEAALAFLKQELAGHRCGVGLFGYSRGAEHALLAAQLMAEDGSDATPSAVAVHSPQDAIWPAFILSDFETGRDWDGDRHLPAWTWRGNADRTMPGTLWRGTTSLSRTDHAGNRGRGLEC</sequence>
<organism evidence="2 3">
    <name type="scientific">Lichenifustis flavocetrariae</name>
    <dbReference type="NCBI Taxonomy" id="2949735"/>
    <lineage>
        <taxon>Bacteria</taxon>
        <taxon>Pseudomonadati</taxon>
        <taxon>Pseudomonadota</taxon>
        <taxon>Alphaproteobacteria</taxon>
        <taxon>Hyphomicrobiales</taxon>
        <taxon>Lichenihabitantaceae</taxon>
        <taxon>Lichenifustis</taxon>
    </lineage>
</organism>
<dbReference type="InterPro" id="IPR029058">
    <property type="entry name" value="AB_hydrolase_fold"/>
</dbReference>
<evidence type="ECO:0000313" key="2">
    <source>
        <dbReference type="EMBL" id="MCW6512080.1"/>
    </source>
</evidence>
<evidence type="ECO:0000256" key="1">
    <source>
        <dbReference type="SAM" id="MobiDB-lite"/>
    </source>
</evidence>
<name>A0AA42CR44_9HYPH</name>
<feature type="region of interest" description="Disordered" evidence="1">
    <location>
        <begin position="188"/>
        <end position="211"/>
    </location>
</feature>
<protein>
    <submittedName>
        <fullName evidence="2">Uncharacterized protein</fullName>
    </submittedName>
</protein>
<dbReference type="AlphaFoldDB" id="A0AA42CR44"/>
<comment type="caution">
    <text evidence="2">The sequence shown here is derived from an EMBL/GenBank/DDBJ whole genome shotgun (WGS) entry which is preliminary data.</text>
</comment>
<dbReference type="RefSeq" id="WP_282588458.1">
    <property type="nucleotide sequence ID" value="NZ_JAMOIM010000039.1"/>
</dbReference>
<keyword evidence="3" id="KW-1185">Reference proteome</keyword>
<feature type="compositionally biased region" description="Basic and acidic residues" evidence="1">
    <location>
        <begin position="198"/>
        <end position="211"/>
    </location>
</feature>
<dbReference type="Proteomes" id="UP001165667">
    <property type="component" value="Unassembled WGS sequence"/>
</dbReference>
<reference evidence="2" key="1">
    <citation type="submission" date="2022-05" db="EMBL/GenBank/DDBJ databases">
        <authorList>
            <person name="Pankratov T."/>
        </authorList>
    </citation>
    <scope>NUCLEOTIDE SEQUENCE</scope>
    <source>
        <strain evidence="2">BP6-180914</strain>
    </source>
</reference>
<evidence type="ECO:0000313" key="3">
    <source>
        <dbReference type="Proteomes" id="UP001165667"/>
    </source>
</evidence>
<dbReference type="Gene3D" id="3.40.50.1820">
    <property type="entry name" value="alpha/beta hydrolase"/>
    <property type="match status" value="1"/>
</dbReference>
<gene>
    <name evidence="2" type="ORF">M8523_29540</name>
</gene>
<accession>A0AA42CR44</accession>
<dbReference type="SUPFAM" id="SSF53474">
    <property type="entry name" value="alpha/beta-Hydrolases"/>
    <property type="match status" value="1"/>
</dbReference>
<dbReference type="EMBL" id="JAMOIM010000039">
    <property type="protein sequence ID" value="MCW6512080.1"/>
    <property type="molecule type" value="Genomic_DNA"/>
</dbReference>